<evidence type="ECO:0000256" key="1">
    <source>
        <dbReference type="ARBA" id="ARBA00009091"/>
    </source>
</evidence>
<gene>
    <name evidence="5" type="ORF">BXY57_1689</name>
</gene>
<dbReference type="OrthoDB" id="1493259at2"/>
<proteinExistence type="inferred from homology"/>
<reference evidence="5 6" key="1">
    <citation type="submission" date="2017-11" db="EMBL/GenBank/DDBJ databases">
        <title>Genomic Encyclopedia of Archaeal and Bacterial Type Strains, Phase II (KMG-II): From Individual Species to Whole Genera.</title>
        <authorList>
            <person name="Goeker M."/>
        </authorList>
    </citation>
    <scope>NUCLEOTIDE SEQUENCE [LARGE SCALE GENOMIC DNA]</scope>
    <source>
        <strain evidence="5 6">DSM 27268</strain>
    </source>
</reference>
<dbReference type="SUPFAM" id="SSF111384">
    <property type="entry name" value="OmpH-like"/>
    <property type="match status" value="1"/>
</dbReference>
<feature type="transmembrane region" description="Helical" evidence="4">
    <location>
        <begin position="7"/>
        <end position="25"/>
    </location>
</feature>
<accession>A0A2M9CW28</accession>
<dbReference type="SMART" id="SM00935">
    <property type="entry name" value="OmpH"/>
    <property type="match status" value="1"/>
</dbReference>
<evidence type="ECO:0000256" key="3">
    <source>
        <dbReference type="SAM" id="Coils"/>
    </source>
</evidence>
<evidence type="ECO:0000313" key="5">
    <source>
        <dbReference type="EMBL" id="PJJ76087.1"/>
    </source>
</evidence>
<protein>
    <submittedName>
        <fullName evidence="5">Periplasmic chaperone for outer membrane proteins Skp</fullName>
    </submittedName>
</protein>
<organism evidence="5 6">
    <name type="scientific">Thermoflavifilum aggregans</name>
    <dbReference type="NCBI Taxonomy" id="454188"/>
    <lineage>
        <taxon>Bacteria</taxon>
        <taxon>Pseudomonadati</taxon>
        <taxon>Bacteroidota</taxon>
        <taxon>Chitinophagia</taxon>
        <taxon>Chitinophagales</taxon>
        <taxon>Chitinophagaceae</taxon>
        <taxon>Thermoflavifilum</taxon>
    </lineage>
</organism>
<dbReference type="GO" id="GO:0005829">
    <property type="term" value="C:cytosol"/>
    <property type="evidence" value="ECO:0007669"/>
    <property type="project" value="TreeGrafter"/>
</dbReference>
<keyword evidence="6" id="KW-1185">Reference proteome</keyword>
<evidence type="ECO:0000256" key="2">
    <source>
        <dbReference type="ARBA" id="ARBA00022729"/>
    </source>
</evidence>
<comment type="caution">
    <text evidence="5">The sequence shown here is derived from an EMBL/GenBank/DDBJ whole genome shotgun (WGS) entry which is preliminary data.</text>
</comment>
<keyword evidence="4" id="KW-0472">Membrane</keyword>
<keyword evidence="4" id="KW-0812">Transmembrane</keyword>
<dbReference type="Proteomes" id="UP000230000">
    <property type="component" value="Unassembled WGS sequence"/>
</dbReference>
<dbReference type="RefSeq" id="WP_100314613.1">
    <property type="nucleotide sequence ID" value="NZ_PGFG01000001.1"/>
</dbReference>
<dbReference type="InterPro" id="IPR005632">
    <property type="entry name" value="Chaperone_Skp"/>
</dbReference>
<dbReference type="AlphaFoldDB" id="A0A2M9CW28"/>
<sequence length="195" mass="22487">MKWTLSGVLNIVLLIAVCILFYLHFHRNVSQPVPQHIADSTSPVQLAYVNIDTLQAHYTYFKEKRAQLEAQQARMEKELQQDAQKLQQEYNQFQQKAPTMTQAEGEAAQQKLLQHQQQLQAKQEAMRQQLLAQQQAFQDSLQQELHTFLQRYNADKHYQFIFSYAGGASDILYANPAQDITRDVIDGLNALHTGK</sequence>
<name>A0A2M9CW28_9BACT</name>
<dbReference type="Gene3D" id="3.30.910.20">
    <property type="entry name" value="Skp domain"/>
    <property type="match status" value="1"/>
</dbReference>
<evidence type="ECO:0000256" key="4">
    <source>
        <dbReference type="SAM" id="Phobius"/>
    </source>
</evidence>
<dbReference type="GO" id="GO:0050821">
    <property type="term" value="P:protein stabilization"/>
    <property type="evidence" value="ECO:0007669"/>
    <property type="project" value="TreeGrafter"/>
</dbReference>
<dbReference type="Pfam" id="PF03938">
    <property type="entry name" value="OmpH"/>
    <property type="match status" value="1"/>
</dbReference>
<dbReference type="EMBL" id="PGFG01000001">
    <property type="protein sequence ID" value="PJJ76087.1"/>
    <property type="molecule type" value="Genomic_DNA"/>
</dbReference>
<dbReference type="PANTHER" id="PTHR35089:SF1">
    <property type="entry name" value="CHAPERONE PROTEIN SKP"/>
    <property type="match status" value="1"/>
</dbReference>
<feature type="coiled-coil region" evidence="3">
    <location>
        <begin position="58"/>
        <end position="125"/>
    </location>
</feature>
<keyword evidence="3" id="KW-0175">Coiled coil</keyword>
<dbReference type="GO" id="GO:0051082">
    <property type="term" value="F:unfolded protein binding"/>
    <property type="evidence" value="ECO:0007669"/>
    <property type="project" value="InterPro"/>
</dbReference>
<comment type="similarity">
    <text evidence="1">Belongs to the Skp family.</text>
</comment>
<keyword evidence="4" id="KW-1133">Transmembrane helix</keyword>
<dbReference type="InterPro" id="IPR024930">
    <property type="entry name" value="Skp_dom_sf"/>
</dbReference>
<keyword evidence="2" id="KW-0732">Signal</keyword>
<dbReference type="PANTHER" id="PTHR35089">
    <property type="entry name" value="CHAPERONE PROTEIN SKP"/>
    <property type="match status" value="1"/>
</dbReference>
<evidence type="ECO:0000313" key="6">
    <source>
        <dbReference type="Proteomes" id="UP000230000"/>
    </source>
</evidence>